<feature type="domain" description="Gfo/Idh/MocA-like oxidoreductase N-terminal" evidence="2">
    <location>
        <begin position="4"/>
        <end position="120"/>
    </location>
</feature>
<evidence type="ECO:0000256" key="1">
    <source>
        <dbReference type="SAM" id="MobiDB-lite"/>
    </source>
</evidence>
<proteinExistence type="predicted"/>
<dbReference type="Gene3D" id="3.40.50.720">
    <property type="entry name" value="NAD(P)-binding Rossmann-like Domain"/>
    <property type="match status" value="1"/>
</dbReference>
<organism evidence="4 5">
    <name type="scientific">Paludisphaera mucosa</name>
    <dbReference type="NCBI Taxonomy" id="3030827"/>
    <lineage>
        <taxon>Bacteria</taxon>
        <taxon>Pseudomonadati</taxon>
        <taxon>Planctomycetota</taxon>
        <taxon>Planctomycetia</taxon>
        <taxon>Isosphaerales</taxon>
        <taxon>Isosphaeraceae</taxon>
        <taxon>Paludisphaera</taxon>
    </lineage>
</organism>
<evidence type="ECO:0000259" key="2">
    <source>
        <dbReference type="Pfam" id="PF01408"/>
    </source>
</evidence>
<accession>A0ABT6F8P9</accession>
<feature type="domain" description="GFO/IDH/MocA-like oxidoreductase" evidence="3">
    <location>
        <begin position="152"/>
        <end position="232"/>
    </location>
</feature>
<dbReference type="Proteomes" id="UP001216907">
    <property type="component" value="Unassembled WGS sequence"/>
</dbReference>
<evidence type="ECO:0000259" key="3">
    <source>
        <dbReference type="Pfam" id="PF22725"/>
    </source>
</evidence>
<dbReference type="EMBL" id="JARRAG010000001">
    <property type="protein sequence ID" value="MDG3003957.1"/>
    <property type="molecule type" value="Genomic_DNA"/>
</dbReference>
<evidence type="ECO:0000313" key="5">
    <source>
        <dbReference type="Proteomes" id="UP001216907"/>
    </source>
</evidence>
<dbReference type="SUPFAM" id="SSF55347">
    <property type="entry name" value="Glyceraldehyde-3-phosphate dehydrogenase-like, C-terminal domain"/>
    <property type="match status" value="1"/>
</dbReference>
<dbReference type="RefSeq" id="WP_277860301.1">
    <property type="nucleotide sequence ID" value="NZ_JARRAG010000001.1"/>
</dbReference>
<dbReference type="InterPro" id="IPR036291">
    <property type="entry name" value="NAD(P)-bd_dom_sf"/>
</dbReference>
<keyword evidence="5" id="KW-1185">Reference proteome</keyword>
<feature type="compositionally biased region" description="Basic and acidic residues" evidence="1">
    <location>
        <begin position="360"/>
        <end position="370"/>
    </location>
</feature>
<reference evidence="4 5" key="1">
    <citation type="submission" date="2023-03" db="EMBL/GenBank/DDBJ databases">
        <title>Paludisphaera mucosa sp. nov. a novel planctomycete from northern fen.</title>
        <authorList>
            <person name="Ivanova A."/>
        </authorList>
    </citation>
    <scope>NUCLEOTIDE SEQUENCE [LARGE SCALE GENOMIC DNA]</scope>
    <source>
        <strain evidence="4 5">Pla2</strain>
    </source>
</reference>
<protein>
    <submittedName>
        <fullName evidence="4">Gfo/Idh/MocA family oxidoreductase</fullName>
    </submittedName>
</protein>
<dbReference type="Pfam" id="PF22725">
    <property type="entry name" value="GFO_IDH_MocA_C3"/>
    <property type="match status" value="1"/>
</dbReference>
<comment type="caution">
    <text evidence="4">The sequence shown here is derived from an EMBL/GenBank/DDBJ whole genome shotgun (WGS) entry which is preliminary data.</text>
</comment>
<feature type="compositionally biased region" description="Low complexity" evidence="1">
    <location>
        <begin position="337"/>
        <end position="351"/>
    </location>
</feature>
<dbReference type="InterPro" id="IPR000683">
    <property type="entry name" value="Gfo/Idh/MocA-like_OxRdtase_N"/>
</dbReference>
<evidence type="ECO:0000313" key="4">
    <source>
        <dbReference type="EMBL" id="MDG3003957.1"/>
    </source>
</evidence>
<dbReference type="InterPro" id="IPR051450">
    <property type="entry name" value="Gfo/Idh/MocA_Oxidoreductases"/>
</dbReference>
<sequence length="370" mass="39474">MKPLRVAVVGVGHLGRHHARILGALPGVELVAVADSRPEQARIIAEGLKTRAVADYRELIGQVDAVSIAVPTVLHREVAGAFLERGIAAMVEKPLAGSPAEAEELVAIARASGAVLQVGHIERFNPALAALQASPIRPKFLSAERLAIYTFRSTDVGVVFDLMIHDIDLVLSLVDSPVRSVSAVGVGLFGDHEDVADARIEFENGTVANLTASRASYATSRKMRIWGTEGYASLDFGAKQATVVRPSEEFLAGGVDLEGVDLTQPSAIKEHLFGKVLRVDRVEPPTCDQLTLELQEFVAAARGEITPRVTGAAALEAVRIADRIVRSLDAHRWEGDAATSPALPAQAASALRGPHAWSRARLDRRSRATS</sequence>
<dbReference type="SUPFAM" id="SSF51735">
    <property type="entry name" value="NAD(P)-binding Rossmann-fold domains"/>
    <property type="match status" value="1"/>
</dbReference>
<dbReference type="InterPro" id="IPR055170">
    <property type="entry name" value="GFO_IDH_MocA-like_dom"/>
</dbReference>
<feature type="region of interest" description="Disordered" evidence="1">
    <location>
        <begin position="337"/>
        <end position="370"/>
    </location>
</feature>
<dbReference type="Gene3D" id="3.30.360.10">
    <property type="entry name" value="Dihydrodipicolinate Reductase, domain 2"/>
    <property type="match status" value="1"/>
</dbReference>
<dbReference type="Pfam" id="PF01408">
    <property type="entry name" value="GFO_IDH_MocA"/>
    <property type="match status" value="1"/>
</dbReference>
<dbReference type="PANTHER" id="PTHR43377">
    <property type="entry name" value="BILIVERDIN REDUCTASE A"/>
    <property type="match status" value="1"/>
</dbReference>
<name>A0ABT6F8P9_9BACT</name>
<dbReference type="PANTHER" id="PTHR43377:SF1">
    <property type="entry name" value="BILIVERDIN REDUCTASE A"/>
    <property type="match status" value="1"/>
</dbReference>
<gene>
    <name evidence="4" type="ORF">PZE19_09250</name>
</gene>